<feature type="transmembrane region" description="Helical" evidence="1">
    <location>
        <begin position="118"/>
        <end position="137"/>
    </location>
</feature>
<evidence type="ECO:0000313" key="2">
    <source>
        <dbReference type="EMBL" id="PSR26796.1"/>
    </source>
</evidence>
<name>A0A2T2WX48_9FIRM</name>
<organism evidence="2 3">
    <name type="scientific">Sulfobacillus benefaciens</name>
    <dbReference type="NCBI Taxonomy" id="453960"/>
    <lineage>
        <taxon>Bacteria</taxon>
        <taxon>Bacillati</taxon>
        <taxon>Bacillota</taxon>
        <taxon>Clostridia</taxon>
        <taxon>Eubacteriales</taxon>
        <taxon>Clostridiales Family XVII. Incertae Sedis</taxon>
        <taxon>Sulfobacillus</taxon>
    </lineage>
</organism>
<feature type="transmembrane region" description="Helical" evidence="1">
    <location>
        <begin position="39"/>
        <end position="56"/>
    </location>
</feature>
<comment type="caution">
    <text evidence="2">The sequence shown here is derived from an EMBL/GenBank/DDBJ whole genome shotgun (WGS) entry which is preliminary data.</text>
</comment>
<accession>A0A2T2WX48</accession>
<keyword evidence="1" id="KW-1133">Transmembrane helix</keyword>
<dbReference type="AlphaFoldDB" id="A0A2T2WX48"/>
<evidence type="ECO:0000256" key="1">
    <source>
        <dbReference type="SAM" id="Phobius"/>
    </source>
</evidence>
<keyword evidence="1" id="KW-0812">Transmembrane</keyword>
<dbReference type="Proteomes" id="UP000242699">
    <property type="component" value="Unassembled WGS sequence"/>
</dbReference>
<gene>
    <name evidence="2" type="ORF">C7B43_12925</name>
</gene>
<keyword evidence="1" id="KW-0472">Membrane</keyword>
<protein>
    <submittedName>
        <fullName evidence="2">Uncharacterized protein</fullName>
    </submittedName>
</protein>
<feature type="transmembrane region" description="Helical" evidence="1">
    <location>
        <begin position="77"/>
        <end position="98"/>
    </location>
</feature>
<reference evidence="2 3" key="1">
    <citation type="journal article" date="2014" name="BMC Genomics">
        <title>Comparison of environmental and isolate Sulfobacillus genomes reveals diverse carbon, sulfur, nitrogen, and hydrogen metabolisms.</title>
        <authorList>
            <person name="Justice N.B."/>
            <person name="Norman A."/>
            <person name="Brown C.T."/>
            <person name="Singh A."/>
            <person name="Thomas B.C."/>
            <person name="Banfield J.F."/>
        </authorList>
    </citation>
    <scope>NUCLEOTIDE SEQUENCE [LARGE SCALE GENOMIC DNA]</scope>
    <source>
        <strain evidence="2">AMDSBA1</strain>
    </source>
</reference>
<dbReference type="EMBL" id="PXYT01000032">
    <property type="protein sequence ID" value="PSR26796.1"/>
    <property type="molecule type" value="Genomic_DNA"/>
</dbReference>
<sequence length="142" mass="15896">MIWCFVLPAAGALVWDGPWLIVAMGLQWLLGIGVPKWSTVFFIGELLILGLLEWASRQWLPAPSVQRSSKRLLKESWILLAFSLLLSPVPGFIVWQGVVGFDAASRIYGLSRDVSRILRVRAVKVLFIIALALLILWTGPWT</sequence>
<evidence type="ECO:0000313" key="3">
    <source>
        <dbReference type="Proteomes" id="UP000242699"/>
    </source>
</evidence>
<proteinExistence type="predicted"/>